<keyword evidence="2" id="KW-1185">Reference proteome</keyword>
<reference evidence="1 2" key="1">
    <citation type="submission" date="2018-06" db="EMBL/GenBank/DDBJ databases">
        <title>Flavobacterium sp IMCC34762, genome.</title>
        <authorList>
            <person name="Joung Y."/>
            <person name="Cho J."/>
            <person name="Song J."/>
        </authorList>
    </citation>
    <scope>NUCLEOTIDE SEQUENCE [LARGE SCALE GENOMIC DNA]</scope>
    <source>
        <strain evidence="1 2">IMCC34762</strain>
    </source>
</reference>
<organism evidence="1 2">
    <name type="scientific">Flavobacterium aquariorum</name>
    <dbReference type="NCBI Taxonomy" id="2217670"/>
    <lineage>
        <taxon>Bacteria</taxon>
        <taxon>Pseudomonadati</taxon>
        <taxon>Bacteroidota</taxon>
        <taxon>Flavobacteriia</taxon>
        <taxon>Flavobacteriales</taxon>
        <taxon>Flavobacteriaceae</taxon>
        <taxon>Flavobacterium</taxon>
    </lineage>
</organism>
<name>A0A2W7TVQ4_9FLAO</name>
<dbReference type="AlphaFoldDB" id="A0A2W7TVQ4"/>
<sequence>MPLKLLFLRLFKKKYTRLLLPSVPDFAFLVPTEEISLVNSAVFKGIKRLGMMAGILLIRKV</sequence>
<comment type="caution">
    <text evidence="1">The sequence shown here is derived from an EMBL/GenBank/DDBJ whole genome shotgun (WGS) entry which is preliminary data.</text>
</comment>
<dbReference type="EMBL" id="QKXH01000003">
    <property type="protein sequence ID" value="PZX94381.1"/>
    <property type="molecule type" value="Genomic_DNA"/>
</dbReference>
<dbReference type="Proteomes" id="UP000249177">
    <property type="component" value="Unassembled WGS sequence"/>
</dbReference>
<proteinExistence type="predicted"/>
<gene>
    <name evidence="1" type="ORF">DOS84_07085</name>
</gene>
<protein>
    <submittedName>
        <fullName evidence="1">Uncharacterized protein</fullName>
    </submittedName>
</protein>
<evidence type="ECO:0000313" key="1">
    <source>
        <dbReference type="EMBL" id="PZX94381.1"/>
    </source>
</evidence>
<evidence type="ECO:0000313" key="2">
    <source>
        <dbReference type="Proteomes" id="UP000249177"/>
    </source>
</evidence>
<accession>A0A2W7TVQ4</accession>